<dbReference type="Gene3D" id="1.10.10.10">
    <property type="entry name" value="Winged helix-like DNA-binding domain superfamily/Winged helix DNA-binding domain"/>
    <property type="match status" value="1"/>
</dbReference>
<dbReference type="PANTHER" id="PTHR12146:SF0">
    <property type="entry name" value="RIBOSOMAL PROTEIN S10"/>
    <property type="match status" value="1"/>
</dbReference>
<evidence type="ECO:0000313" key="9">
    <source>
        <dbReference type="RefSeq" id="XP_003745021.1"/>
    </source>
</evidence>
<dbReference type="GO" id="GO:0002181">
    <property type="term" value="P:cytoplasmic translation"/>
    <property type="evidence" value="ECO:0007669"/>
    <property type="project" value="UniProtKB-ARBA"/>
</dbReference>
<protein>
    <submittedName>
        <fullName evidence="9">40S ribosomal protein S10</fullName>
    </submittedName>
</protein>
<dbReference type="FunFam" id="1.10.10.10:FF:000025">
    <property type="entry name" value="40S ribosomal protein S10"/>
    <property type="match status" value="1"/>
</dbReference>
<reference evidence="9" key="1">
    <citation type="submission" date="2025-08" db="UniProtKB">
        <authorList>
            <consortium name="RefSeq"/>
        </authorList>
    </citation>
    <scope>IDENTIFICATION</scope>
</reference>
<dbReference type="KEGG" id="goe:100906455"/>
<evidence type="ECO:0000256" key="6">
    <source>
        <dbReference type="SAM" id="MobiDB-lite"/>
    </source>
</evidence>
<dbReference type="GO" id="GO:0003723">
    <property type="term" value="F:RNA binding"/>
    <property type="evidence" value="ECO:0007669"/>
    <property type="project" value="TreeGrafter"/>
</dbReference>
<accession>A0AAJ6VZ12</accession>
<sequence>MLMPKKDIIAIYDKLFQDGVMVAEKDFHLASHPEFENVPNLHVIKACQSLKSRGFVNEQFAWRHYYWYLTNEGIEFIRGYLHVPSECVPNTLVKKLKSEEIGSRRSAGPKAQEGKDDREAYRHAQSDEKKDVGAGESEFQFRGGYGRGKPAQ</sequence>
<evidence type="ECO:0000259" key="7">
    <source>
        <dbReference type="Pfam" id="PF03501"/>
    </source>
</evidence>
<dbReference type="GO" id="GO:0003735">
    <property type="term" value="F:structural constituent of ribosome"/>
    <property type="evidence" value="ECO:0007669"/>
    <property type="project" value="TreeGrafter"/>
</dbReference>
<dbReference type="RefSeq" id="XP_003745021.1">
    <property type="nucleotide sequence ID" value="XM_003744973.1"/>
</dbReference>
<proteinExistence type="inferred from homology"/>
<evidence type="ECO:0000256" key="2">
    <source>
        <dbReference type="ARBA" id="ARBA00007278"/>
    </source>
</evidence>
<keyword evidence="4 9" id="KW-0689">Ribosomal protein</keyword>
<dbReference type="InterPro" id="IPR036388">
    <property type="entry name" value="WH-like_DNA-bd_sf"/>
</dbReference>
<dbReference type="GO" id="GO:0022627">
    <property type="term" value="C:cytosolic small ribosomal subunit"/>
    <property type="evidence" value="ECO:0007669"/>
    <property type="project" value="TreeGrafter"/>
</dbReference>
<dbReference type="CTD" id="32953"/>
<organism evidence="8 9">
    <name type="scientific">Galendromus occidentalis</name>
    <name type="common">western predatory mite</name>
    <dbReference type="NCBI Taxonomy" id="34638"/>
    <lineage>
        <taxon>Eukaryota</taxon>
        <taxon>Metazoa</taxon>
        <taxon>Ecdysozoa</taxon>
        <taxon>Arthropoda</taxon>
        <taxon>Chelicerata</taxon>
        <taxon>Arachnida</taxon>
        <taxon>Acari</taxon>
        <taxon>Parasitiformes</taxon>
        <taxon>Mesostigmata</taxon>
        <taxon>Gamasina</taxon>
        <taxon>Phytoseioidea</taxon>
        <taxon>Phytoseiidae</taxon>
        <taxon>Typhlodrominae</taxon>
        <taxon>Galendromus</taxon>
    </lineage>
</organism>
<dbReference type="Proteomes" id="UP000694867">
    <property type="component" value="Unplaced"/>
</dbReference>
<feature type="region of interest" description="Disordered" evidence="6">
    <location>
        <begin position="99"/>
        <end position="152"/>
    </location>
</feature>
<feature type="domain" description="Plectin/eS10 N-terminal" evidence="7">
    <location>
        <begin position="3"/>
        <end position="94"/>
    </location>
</feature>
<dbReference type="AlphaFoldDB" id="A0AAJ6VZ12"/>
<dbReference type="Pfam" id="PF03501">
    <property type="entry name" value="S10_plectin"/>
    <property type="match status" value="1"/>
</dbReference>
<evidence type="ECO:0000256" key="3">
    <source>
        <dbReference type="ARBA" id="ARBA00022490"/>
    </source>
</evidence>
<name>A0AAJ6VZ12_9ACAR</name>
<feature type="compositionally biased region" description="Gly residues" evidence="6">
    <location>
        <begin position="143"/>
        <end position="152"/>
    </location>
</feature>
<keyword evidence="5" id="KW-0687">Ribonucleoprotein</keyword>
<dbReference type="InterPro" id="IPR037447">
    <property type="entry name" value="Ribosomal_eS10"/>
</dbReference>
<feature type="compositionally biased region" description="Basic and acidic residues" evidence="6">
    <location>
        <begin position="112"/>
        <end position="133"/>
    </location>
</feature>
<evidence type="ECO:0000313" key="8">
    <source>
        <dbReference type="Proteomes" id="UP000694867"/>
    </source>
</evidence>
<comment type="similarity">
    <text evidence="2">Belongs to the eukaryotic ribosomal protein eS10 family.</text>
</comment>
<dbReference type="InterPro" id="IPR005326">
    <property type="entry name" value="Plectin_eS10_N"/>
</dbReference>
<keyword evidence="3" id="KW-0963">Cytoplasm</keyword>
<dbReference type="GeneID" id="100906455"/>
<gene>
    <name evidence="9" type="primary">LOC100906455</name>
</gene>
<evidence type="ECO:0000256" key="4">
    <source>
        <dbReference type="ARBA" id="ARBA00022980"/>
    </source>
</evidence>
<evidence type="ECO:0000256" key="1">
    <source>
        <dbReference type="ARBA" id="ARBA00004496"/>
    </source>
</evidence>
<keyword evidence="8" id="KW-1185">Reference proteome</keyword>
<dbReference type="PANTHER" id="PTHR12146">
    <property type="entry name" value="40S RIBOSOMAL PROTEIN S10"/>
    <property type="match status" value="1"/>
</dbReference>
<comment type="subcellular location">
    <subcellularLocation>
        <location evidence="1">Cytoplasm</location>
    </subcellularLocation>
</comment>
<evidence type="ECO:0000256" key="5">
    <source>
        <dbReference type="ARBA" id="ARBA00023274"/>
    </source>
</evidence>